<dbReference type="InParanoid" id="A0A0C3G663"/>
<reference evidence="2" key="2">
    <citation type="submission" date="2015-01" db="EMBL/GenBank/DDBJ databases">
        <title>Evolutionary Origins and Diversification of the Mycorrhizal Mutualists.</title>
        <authorList>
            <consortium name="DOE Joint Genome Institute"/>
            <consortium name="Mycorrhizal Genomics Consortium"/>
            <person name="Kohler A."/>
            <person name="Kuo A."/>
            <person name="Nagy L.G."/>
            <person name="Floudas D."/>
            <person name="Copeland A."/>
            <person name="Barry K.W."/>
            <person name="Cichocki N."/>
            <person name="Veneault-Fourrey C."/>
            <person name="LaButti K."/>
            <person name="Lindquist E.A."/>
            <person name="Lipzen A."/>
            <person name="Lundell T."/>
            <person name="Morin E."/>
            <person name="Murat C."/>
            <person name="Riley R."/>
            <person name="Ohm R."/>
            <person name="Sun H."/>
            <person name="Tunlid A."/>
            <person name="Henrissat B."/>
            <person name="Grigoriev I.V."/>
            <person name="Hibbett D.S."/>
            <person name="Martin F."/>
        </authorList>
    </citation>
    <scope>NUCLEOTIDE SEQUENCE [LARGE SCALE GENOMIC DNA]</scope>
    <source>
        <strain evidence="2">F 1598</strain>
    </source>
</reference>
<dbReference type="AlphaFoldDB" id="A0A0C3G663"/>
<dbReference type="Pfam" id="PF11937">
    <property type="entry name" value="DUF3455"/>
    <property type="match status" value="1"/>
</dbReference>
<dbReference type="HOGENOM" id="CLU_067863_3_1_1"/>
<dbReference type="PANTHER" id="PTHR35567:SF1">
    <property type="entry name" value="CONSERVED FUNGAL PROTEIN (AFU_ORTHOLOGUE AFUA_1G14230)"/>
    <property type="match status" value="1"/>
</dbReference>
<accession>A0A0C3G663</accession>
<proteinExistence type="predicted"/>
<keyword evidence="2" id="KW-1185">Reference proteome</keyword>
<protein>
    <recommendedName>
        <fullName evidence="3">Malate dehydrogenase</fullName>
    </recommendedName>
</protein>
<dbReference type="PANTHER" id="PTHR35567">
    <property type="entry name" value="MALATE DEHYDROGENASE (AFU_ORTHOLOGUE AFUA_2G13800)"/>
    <property type="match status" value="1"/>
</dbReference>
<name>A0A0C3G663_PILCF</name>
<dbReference type="EMBL" id="KN832983">
    <property type="protein sequence ID" value="KIM86121.1"/>
    <property type="molecule type" value="Genomic_DNA"/>
</dbReference>
<evidence type="ECO:0000313" key="2">
    <source>
        <dbReference type="Proteomes" id="UP000054166"/>
    </source>
</evidence>
<dbReference type="InterPro" id="IPR021851">
    <property type="entry name" value="DUF3455"/>
</dbReference>
<reference evidence="1 2" key="1">
    <citation type="submission" date="2014-04" db="EMBL/GenBank/DDBJ databases">
        <authorList>
            <consortium name="DOE Joint Genome Institute"/>
            <person name="Kuo A."/>
            <person name="Tarkka M."/>
            <person name="Buscot F."/>
            <person name="Kohler A."/>
            <person name="Nagy L.G."/>
            <person name="Floudas D."/>
            <person name="Copeland A."/>
            <person name="Barry K.W."/>
            <person name="Cichocki N."/>
            <person name="Veneault-Fourrey C."/>
            <person name="LaButti K."/>
            <person name="Lindquist E.A."/>
            <person name="Lipzen A."/>
            <person name="Lundell T."/>
            <person name="Morin E."/>
            <person name="Murat C."/>
            <person name="Sun H."/>
            <person name="Tunlid A."/>
            <person name="Henrissat B."/>
            <person name="Grigoriev I.V."/>
            <person name="Hibbett D.S."/>
            <person name="Martin F."/>
            <person name="Nordberg H.P."/>
            <person name="Cantor M.N."/>
            <person name="Hua S.X."/>
        </authorList>
    </citation>
    <scope>NUCLEOTIDE SEQUENCE [LARGE SCALE GENOMIC DNA]</scope>
    <source>
        <strain evidence="1 2">F 1598</strain>
    </source>
</reference>
<dbReference type="Proteomes" id="UP000054166">
    <property type="component" value="Unassembled WGS sequence"/>
</dbReference>
<organism evidence="1 2">
    <name type="scientific">Piloderma croceum (strain F 1598)</name>
    <dbReference type="NCBI Taxonomy" id="765440"/>
    <lineage>
        <taxon>Eukaryota</taxon>
        <taxon>Fungi</taxon>
        <taxon>Dikarya</taxon>
        <taxon>Basidiomycota</taxon>
        <taxon>Agaricomycotina</taxon>
        <taxon>Agaricomycetes</taxon>
        <taxon>Agaricomycetidae</taxon>
        <taxon>Atheliales</taxon>
        <taxon>Atheliaceae</taxon>
        <taxon>Piloderma</taxon>
    </lineage>
</organism>
<dbReference type="OrthoDB" id="1859733at2759"/>
<evidence type="ECO:0008006" key="3">
    <source>
        <dbReference type="Google" id="ProtNLM"/>
    </source>
</evidence>
<gene>
    <name evidence="1" type="ORF">PILCRDRAFT_816656</name>
</gene>
<evidence type="ECO:0000313" key="1">
    <source>
        <dbReference type="EMBL" id="KIM86121.1"/>
    </source>
</evidence>
<sequence>MPIPSSQTALVQQTSAPSFVSVGVGVQNYTCNATSLTYSNVGAVAELFDISCLFGTSSFTTIQDEAFNIWHKAPSSVTVLEAIKFLGGNQLILGQHYFVPNPKPAAGSPAISPKWDFTSAADKGNANAFVIGAKVGDLPAPTGKTDVDWLQVKNVEGALADTVYRVYTKGGQPPSSCTAGAPLLTVKYTSQYWLFGGSIQK</sequence>